<dbReference type="PANTHER" id="PTHR43537:SF5">
    <property type="entry name" value="UXU OPERON TRANSCRIPTIONAL REGULATOR"/>
    <property type="match status" value="1"/>
</dbReference>
<evidence type="ECO:0000259" key="4">
    <source>
        <dbReference type="PROSITE" id="PS50949"/>
    </source>
</evidence>
<reference evidence="5 6" key="1">
    <citation type="submission" date="2016-11" db="EMBL/GenBank/DDBJ databases">
        <title>Complete Genome Sequence of Bradyrhizobium sp. strain J5, an isolated from soybean nodule in Hokkaido.</title>
        <authorList>
            <person name="Kanehara K."/>
        </authorList>
    </citation>
    <scope>NUCLEOTIDE SEQUENCE [LARGE SCALE GENOMIC DNA]</scope>
    <source>
        <strain evidence="5 6">J5</strain>
    </source>
</reference>
<dbReference type="PRINTS" id="PR00035">
    <property type="entry name" value="HTHGNTR"/>
</dbReference>
<dbReference type="CDD" id="cd07377">
    <property type="entry name" value="WHTH_GntR"/>
    <property type="match status" value="1"/>
</dbReference>
<feature type="domain" description="HTH gntR-type" evidence="4">
    <location>
        <begin position="13"/>
        <end position="80"/>
    </location>
</feature>
<dbReference type="InterPro" id="IPR000524">
    <property type="entry name" value="Tscrpt_reg_HTH_GntR"/>
</dbReference>
<dbReference type="EMBL" id="CP017637">
    <property type="protein sequence ID" value="APG15394.1"/>
    <property type="molecule type" value="Genomic_DNA"/>
</dbReference>
<dbReference type="InterPro" id="IPR011711">
    <property type="entry name" value="GntR_C"/>
</dbReference>
<dbReference type="PROSITE" id="PS50949">
    <property type="entry name" value="HTH_GNTR"/>
    <property type="match status" value="1"/>
</dbReference>
<evidence type="ECO:0000256" key="2">
    <source>
        <dbReference type="ARBA" id="ARBA00023125"/>
    </source>
</evidence>
<dbReference type="InterPro" id="IPR036390">
    <property type="entry name" value="WH_DNA-bd_sf"/>
</dbReference>
<dbReference type="SMART" id="SM00895">
    <property type="entry name" value="FCD"/>
    <property type="match status" value="1"/>
</dbReference>
<dbReference type="SUPFAM" id="SSF48008">
    <property type="entry name" value="GntR ligand-binding domain-like"/>
    <property type="match status" value="1"/>
</dbReference>
<dbReference type="SMART" id="SM00345">
    <property type="entry name" value="HTH_GNTR"/>
    <property type="match status" value="1"/>
</dbReference>
<keyword evidence="3" id="KW-0804">Transcription</keyword>
<dbReference type="InterPro" id="IPR036388">
    <property type="entry name" value="WH-like_DNA-bd_sf"/>
</dbReference>
<dbReference type="Gene3D" id="1.20.120.530">
    <property type="entry name" value="GntR ligand-binding domain-like"/>
    <property type="match status" value="1"/>
</dbReference>
<dbReference type="Pfam" id="PF00392">
    <property type="entry name" value="GntR"/>
    <property type="match status" value="1"/>
</dbReference>
<evidence type="ECO:0000313" key="5">
    <source>
        <dbReference type="EMBL" id="APG15394.1"/>
    </source>
</evidence>
<dbReference type="Gene3D" id="1.10.10.10">
    <property type="entry name" value="Winged helix-like DNA-binding domain superfamily/Winged helix DNA-binding domain"/>
    <property type="match status" value="1"/>
</dbReference>
<gene>
    <name evidence="5" type="ORF">BKD09_44640</name>
</gene>
<dbReference type="Proteomes" id="UP000181962">
    <property type="component" value="Chromosome"/>
</dbReference>
<dbReference type="InterPro" id="IPR008920">
    <property type="entry name" value="TF_FadR/GntR_C"/>
</dbReference>
<dbReference type="SUPFAM" id="SSF46785">
    <property type="entry name" value="Winged helix' DNA-binding domain"/>
    <property type="match status" value="1"/>
</dbReference>
<dbReference type="GO" id="GO:0003677">
    <property type="term" value="F:DNA binding"/>
    <property type="evidence" value="ECO:0007669"/>
    <property type="project" value="UniProtKB-KW"/>
</dbReference>
<dbReference type="PANTHER" id="PTHR43537">
    <property type="entry name" value="TRANSCRIPTIONAL REGULATOR, GNTR FAMILY"/>
    <property type="match status" value="1"/>
</dbReference>
<dbReference type="Pfam" id="PF07729">
    <property type="entry name" value="FCD"/>
    <property type="match status" value="1"/>
</dbReference>
<evidence type="ECO:0000256" key="3">
    <source>
        <dbReference type="ARBA" id="ARBA00023163"/>
    </source>
</evidence>
<organism evidence="5 6">
    <name type="scientific">Bradyrhizobium japonicum</name>
    <dbReference type="NCBI Taxonomy" id="375"/>
    <lineage>
        <taxon>Bacteria</taxon>
        <taxon>Pseudomonadati</taxon>
        <taxon>Pseudomonadota</taxon>
        <taxon>Alphaproteobacteria</taxon>
        <taxon>Hyphomicrobiales</taxon>
        <taxon>Nitrobacteraceae</taxon>
        <taxon>Bradyrhizobium</taxon>
    </lineage>
</organism>
<protein>
    <recommendedName>
        <fullName evidence="4">HTH gntR-type domain-containing protein</fullName>
    </recommendedName>
</protein>
<evidence type="ECO:0000256" key="1">
    <source>
        <dbReference type="ARBA" id="ARBA00023015"/>
    </source>
</evidence>
<accession>A0A1L3FPX6</accession>
<dbReference type="GO" id="GO:0003700">
    <property type="term" value="F:DNA-binding transcription factor activity"/>
    <property type="evidence" value="ECO:0007669"/>
    <property type="project" value="InterPro"/>
</dbReference>
<name>A0A1L3FPX6_BRAJP</name>
<dbReference type="AlphaFoldDB" id="A0A1L3FPX6"/>
<keyword evidence="2" id="KW-0238">DNA-binding</keyword>
<keyword evidence="1" id="KW-0805">Transcription regulation</keyword>
<evidence type="ECO:0000313" key="6">
    <source>
        <dbReference type="Proteomes" id="UP000181962"/>
    </source>
</evidence>
<sequence length="234" mass="25678">MAAEIISGLVDKRSLDRAAADVIRQAITSGGLAPGKRLTETELSTGLNVSRGTIRAALQRLMSEGLVKQKPYSGWEVASLTSKDAWELYTLRSSLEGLAAQLAAANPNRRRPIEAAYDDMKAAAKSRNQKRINDSDLALHKAIVILSGHNRLADHYGLVEHQVRMYMASSNAILERPDMVIANHEKMVNALLRGDAAASERYAREHNKTSGELLVRHLQETEAKQTNRTAGKLT</sequence>
<proteinExistence type="predicted"/>